<sequence>MTHTYNITGMTCAGCQYKVQTLLGKVPGVTDVNIDLEKGTGDVTMSRHVDAAELKAALADYPKYTLTEVNTHKTAAVPVIADEADNRSFVQTYKPVLLIFAYITGLSILITATNGGDWMMGMRIFMGGFFLIFSFFKMLDISSFADSYAMYDIVAKKVRAWGYVYVFVELGLGVAYAINFNPFITNLVTLIVMVVSIIGVLQSVFNKRAIKCACLGSVFNLPMSTITIIEDGLMIAMSAVMLALTV</sequence>
<dbReference type="Pfam" id="PF00403">
    <property type="entry name" value="HMA"/>
    <property type="match status" value="1"/>
</dbReference>
<organism evidence="8 9">
    <name type="scientific">Mucilaginibacter achroorhodeus</name>
    <dbReference type="NCBI Taxonomy" id="2599294"/>
    <lineage>
        <taxon>Bacteria</taxon>
        <taxon>Pseudomonadati</taxon>
        <taxon>Bacteroidota</taxon>
        <taxon>Sphingobacteriia</taxon>
        <taxon>Sphingobacteriales</taxon>
        <taxon>Sphingobacteriaceae</taxon>
        <taxon>Mucilaginibacter</taxon>
    </lineage>
</organism>
<dbReference type="RefSeq" id="WP_146271283.1">
    <property type="nucleotide sequence ID" value="NZ_VOEI01000003.1"/>
</dbReference>
<feature type="transmembrane region" description="Helical" evidence="6">
    <location>
        <begin position="120"/>
        <end position="139"/>
    </location>
</feature>
<dbReference type="PROSITE" id="PS01047">
    <property type="entry name" value="HMA_1"/>
    <property type="match status" value="1"/>
</dbReference>
<dbReference type="SUPFAM" id="SSF55008">
    <property type="entry name" value="HMA, heavy metal-associated domain"/>
    <property type="match status" value="1"/>
</dbReference>
<dbReference type="AlphaFoldDB" id="A0A563U468"/>
<dbReference type="Gene3D" id="3.30.70.100">
    <property type="match status" value="1"/>
</dbReference>
<evidence type="ECO:0000256" key="4">
    <source>
        <dbReference type="ARBA" id="ARBA00022989"/>
    </source>
</evidence>
<dbReference type="Pfam" id="PF07291">
    <property type="entry name" value="MauE"/>
    <property type="match status" value="1"/>
</dbReference>
<feature type="domain" description="HMA" evidence="7">
    <location>
        <begin position="1"/>
        <end position="66"/>
    </location>
</feature>
<accession>A0A563U468</accession>
<name>A0A563U468_9SPHI</name>
<dbReference type="PROSITE" id="PS50846">
    <property type="entry name" value="HMA_2"/>
    <property type="match status" value="1"/>
</dbReference>
<dbReference type="EMBL" id="VOEI01000003">
    <property type="protein sequence ID" value="TWR26144.1"/>
    <property type="molecule type" value="Genomic_DNA"/>
</dbReference>
<evidence type="ECO:0000256" key="3">
    <source>
        <dbReference type="ARBA" id="ARBA00022723"/>
    </source>
</evidence>
<feature type="transmembrane region" description="Helical" evidence="6">
    <location>
        <begin position="217"/>
        <end position="244"/>
    </location>
</feature>
<keyword evidence="2 6" id="KW-0812">Transmembrane</keyword>
<feature type="transmembrane region" description="Helical" evidence="6">
    <location>
        <begin position="96"/>
        <end position="114"/>
    </location>
</feature>
<dbReference type="GO" id="GO:0016020">
    <property type="term" value="C:membrane"/>
    <property type="evidence" value="ECO:0007669"/>
    <property type="project" value="UniProtKB-SubCell"/>
</dbReference>
<dbReference type="InterPro" id="IPR006121">
    <property type="entry name" value="HMA_dom"/>
</dbReference>
<gene>
    <name evidence="8" type="ORF">FPZ42_10980</name>
</gene>
<evidence type="ECO:0000259" key="7">
    <source>
        <dbReference type="PROSITE" id="PS50846"/>
    </source>
</evidence>
<dbReference type="InterPro" id="IPR009908">
    <property type="entry name" value="Methylamine_util_MauE"/>
</dbReference>
<feature type="transmembrane region" description="Helical" evidence="6">
    <location>
        <begin position="160"/>
        <end position="178"/>
    </location>
</feature>
<comment type="caution">
    <text evidence="8">The sequence shown here is derived from an EMBL/GenBank/DDBJ whole genome shotgun (WGS) entry which is preliminary data.</text>
</comment>
<keyword evidence="5 6" id="KW-0472">Membrane</keyword>
<keyword evidence="3" id="KW-0479">Metal-binding</keyword>
<comment type="subcellular location">
    <subcellularLocation>
        <location evidence="1">Membrane</location>
        <topology evidence="1">Multi-pass membrane protein</topology>
    </subcellularLocation>
</comment>
<evidence type="ECO:0000256" key="2">
    <source>
        <dbReference type="ARBA" id="ARBA00022692"/>
    </source>
</evidence>
<dbReference type="CDD" id="cd00371">
    <property type="entry name" value="HMA"/>
    <property type="match status" value="1"/>
</dbReference>
<evidence type="ECO:0000313" key="8">
    <source>
        <dbReference type="EMBL" id="TWR26144.1"/>
    </source>
</evidence>
<dbReference type="InterPro" id="IPR036163">
    <property type="entry name" value="HMA_dom_sf"/>
</dbReference>
<keyword evidence="4 6" id="KW-1133">Transmembrane helix</keyword>
<dbReference type="GO" id="GO:0030416">
    <property type="term" value="P:methylamine metabolic process"/>
    <property type="evidence" value="ECO:0007669"/>
    <property type="project" value="InterPro"/>
</dbReference>
<dbReference type="OrthoDB" id="1521937at2"/>
<reference evidence="8 9" key="1">
    <citation type="submission" date="2019-07" db="EMBL/GenBank/DDBJ databases">
        <authorList>
            <person name="Kim J."/>
        </authorList>
    </citation>
    <scope>NUCLEOTIDE SEQUENCE [LARGE SCALE GENOMIC DNA]</scope>
    <source>
        <strain evidence="8 9">MJ1a</strain>
    </source>
</reference>
<dbReference type="InterPro" id="IPR017969">
    <property type="entry name" value="Heavy-metal-associated_CS"/>
</dbReference>
<evidence type="ECO:0000313" key="9">
    <source>
        <dbReference type="Proteomes" id="UP000318010"/>
    </source>
</evidence>
<evidence type="ECO:0000256" key="5">
    <source>
        <dbReference type="ARBA" id="ARBA00023136"/>
    </source>
</evidence>
<dbReference type="Proteomes" id="UP000318010">
    <property type="component" value="Unassembled WGS sequence"/>
</dbReference>
<dbReference type="GO" id="GO:0046872">
    <property type="term" value="F:metal ion binding"/>
    <property type="evidence" value="ECO:0007669"/>
    <property type="project" value="UniProtKB-KW"/>
</dbReference>
<keyword evidence="9" id="KW-1185">Reference proteome</keyword>
<feature type="transmembrane region" description="Helical" evidence="6">
    <location>
        <begin position="184"/>
        <end position="205"/>
    </location>
</feature>
<evidence type="ECO:0000256" key="1">
    <source>
        <dbReference type="ARBA" id="ARBA00004141"/>
    </source>
</evidence>
<protein>
    <submittedName>
        <fullName evidence="8">Heavy-metal-associated domain-containing protein</fullName>
    </submittedName>
</protein>
<evidence type="ECO:0000256" key="6">
    <source>
        <dbReference type="SAM" id="Phobius"/>
    </source>
</evidence>
<proteinExistence type="predicted"/>